<dbReference type="PROSITE" id="PS00018">
    <property type="entry name" value="EF_HAND_1"/>
    <property type="match status" value="1"/>
</dbReference>
<organism evidence="1">
    <name type="scientific">viral metagenome</name>
    <dbReference type="NCBI Taxonomy" id="1070528"/>
    <lineage>
        <taxon>unclassified sequences</taxon>
        <taxon>metagenomes</taxon>
        <taxon>organismal metagenomes</taxon>
    </lineage>
</organism>
<dbReference type="InterPro" id="IPR018247">
    <property type="entry name" value="EF_Hand_1_Ca_BS"/>
</dbReference>
<name>A0A6C0BFQ9_9ZZZZ</name>
<sequence>MEFYNLQNFKYVCYWVSHKISTLFTTTFTFTKYYDLTTNRKLLCTNNNNVYEKLGVDGMFNGKHMRFVCRNVSINDIHNMDFSKFSFNNYFNITKIMYDGNNITDAIKKFYDNNNNNNLTLDELLNDMVNMYLVENNILYLHKECTIFTKQFDDDTLCFEEVSRSLKISV</sequence>
<evidence type="ECO:0000313" key="1">
    <source>
        <dbReference type="EMBL" id="QHS90213.1"/>
    </source>
</evidence>
<reference evidence="1" key="1">
    <citation type="journal article" date="2020" name="Nature">
        <title>Giant virus diversity and host interactions through global metagenomics.</title>
        <authorList>
            <person name="Schulz F."/>
            <person name="Roux S."/>
            <person name="Paez-Espino D."/>
            <person name="Jungbluth S."/>
            <person name="Walsh D.A."/>
            <person name="Denef V.J."/>
            <person name="McMahon K.D."/>
            <person name="Konstantinidis K.T."/>
            <person name="Eloe-Fadrosh E.A."/>
            <person name="Kyrpides N.C."/>
            <person name="Woyke T."/>
        </authorList>
    </citation>
    <scope>NUCLEOTIDE SEQUENCE</scope>
    <source>
        <strain evidence="1">GVMAG-M-3300010160-60</strain>
    </source>
</reference>
<accession>A0A6C0BFQ9</accession>
<dbReference type="EMBL" id="MN739130">
    <property type="protein sequence ID" value="QHS90213.1"/>
    <property type="molecule type" value="Genomic_DNA"/>
</dbReference>
<evidence type="ECO:0008006" key="2">
    <source>
        <dbReference type="Google" id="ProtNLM"/>
    </source>
</evidence>
<protein>
    <recommendedName>
        <fullName evidence="2">EF-hand domain-containing protein</fullName>
    </recommendedName>
</protein>
<proteinExistence type="predicted"/>
<dbReference type="AlphaFoldDB" id="A0A6C0BFQ9"/>